<dbReference type="Proteomes" id="UP000316225">
    <property type="component" value="Unassembled WGS sequence"/>
</dbReference>
<organism evidence="1 2">
    <name type="scientific">Paracoccus sulfuroxidans</name>
    <dbReference type="NCBI Taxonomy" id="384678"/>
    <lineage>
        <taxon>Bacteria</taxon>
        <taxon>Pseudomonadati</taxon>
        <taxon>Pseudomonadota</taxon>
        <taxon>Alphaproteobacteria</taxon>
        <taxon>Rhodobacterales</taxon>
        <taxon>Paracoccaceae</taxon>
        <taxon>Paracoccus</taxon>
    </lineage>
</organism>
<protein>
    <submittedName>
        <fullName evidence="1">Uncharacterized protein DUF2867</fullName>
    </submittedName>
</protein>
<dbReference type="OrthoDB" id="7058586at2"/>
<evidence type="ECO:0000313" key="1">
    <source>
        <dbReference type="EMBL" id="TWI38280.1"/>
    </source>
</evidence>
<keyword evidence="2" id="KW-1185">Reference proteome</keyword>
<dbReference type="EMBL" id="VLKU01000001">
    <property type="protein sequence ID" value="TWI38280.1"/>
    <property type="molecule type" value="Genomic_DNA"/>
</dbReference>
<dbReference type="Pfam" id="PF11066">
    <property type="entry name" value="DUF2867"/>
    <property type="match status" value="1"/>
</dbReference>
<name>A0A562P220_9RHOB</name>
<dbReference type="InterPro" id="IPR021295">
    <property type="entry name" value="DUF2867"/>
</dbReference>
<evidence type="ECO:0000313" key="2">
    <source>
        <dbReference type="Proteomes" id="UP000316225"/>
    </source>
</evidence>
<sequence length="183" mass="20224">MTSRCNETGALLADQRDRLNFYHQDQTWIDARMNALDAYHALTSYNPAPLRLSFWLRDAIGRIFGLEPITGFKGAGSFAEGKPGDKIDFFEVLYASKDELAVTSRDKHLIVVVSICLDAPVGDLRRLSLVTSVKTHNLLGRAYMLPVGPAHGIIVRKMLGHISNKKFGGSNHDTASDYSKDSS</sequence>
<gene>
    <name evidence="1" type="ORF">IQ24_00419</name>
</gene>
<proteinExistence type="predicted"/>
<comment type="caution">
    <text evidence="1">The sequence shown here is derived from an EMBL/GenBank/DDBJ whole genome shotgun (WGS) entry which is preliminary data.</text>
</comment>
<dbReference type="RefSeq" id="WP_145396048.1">
    <property type="nucleotide sequence ID" value="NZ_VLKU01000001.1"/>
</dbReference>
<reference evidence="1 2" key="1">
    <citation type="journal article" date="2015" name="Stand. Genomic Sci.">
        <title>Genomic Encyclopedia of Bacterial and Archaeal Type Strains, Phase III: the genomes of soil and plant-associated and newly described type strains.</title>
        <authorList>
            <person name="Whitman W.B."/>
            <person name="Woyke T."/>
            <person name="Klenk H.P."/>
            <person name="Zhou Y."/>
            <person name="Lilburn T.G."/>
            <person name="Beck B.J."/>
            <person name="De Vos P."/>
            <person name="Vandamme P."/>
            <person name="Eisen J.A."/>
            <person name="Garrity G."/>
            <person name="Hugenholtz P."/>
            <person name="Kyrpides N.C."/>
        </authorList>
    </citation>
    <scope>NUCLEOTIDE SEQUENCE [LARGE SCALE GENOMIC DNA]</scope>
    <source>
        <strain evidence="1 2">CGMCC 1.5364</strain>
    </source>
</reference>
<dbReference type="AlphaFoldDB" id="A0A562P220"/>
<accession>A0A562P220</accession>